<name>A0A9D4KVY5_DREPO</name>
<gene>
    <name evidence="1" type="ORF">DPMN_088307</name>
</gene>
<evidence type="ECO:0000313" key="2">
    <source>
        <dbReference type="Proteomes" id="UP000828390"/>
    </source>
</evidence>
<protein>
    <submittedName>
        <fullName evidence="1">Uncharacterized protein</fullName>
    </submittedName>
</protein>
<reference evidence="1" key="1">
    <citation type="journal article" date="2019" name="bioRxiv">
        <title>The Genome of the Zebra Mussel, Dreissena polymorpha: A Resource for Invasive Species Research.</title>
        <authorList>
            <person name="McCartney M.A."/>
            <person name="Auch B."/>
            <person name="Kono T."/>
            <person name="Mallez S."/>
            <person name="Zhang Y."/>
            <person name="Obille A."/>
            <person name="Becker A."/>
            <person name="Abrahante J.E."/>
            <person name="Garbe J."/>
            <person name="Badalamenti J.P."/>
            <person name="Herman A."/>
            <person name="Mangelson H."/>
            <person name="Liachko I."/>
            <person name="Sullivan S."/>
            <person name="Sone E.D."/>
            <person name="Koren S."/>
            <person name="Silverstein K.A.T."/>
            <person name="Beckman K.B."/>
            <person name="Gohl D.M."/>
        </authorList>
    </citation>
    <scope>NUCLEOTIDE SEQUENCE</scope>
    <source>
        <strain evidence="1">Duluth1</strain>
        <tissue evidence="1">Whole animal</tissue>
    </source>
</reference>
<keyword evidence="2" id="KW-1185">Reference proteome</keyword>
<evidence type="ECO:0000313" key="1">
    <source>
        <dbReference type="EMBL" id="KAH3846011.1"/>
    </source>
</evidence>
<comment type="caution">
    <text evidence="1">The sequence shown here is derived from an EMBL/GenBank/DDBJ whole genome shotgun (WGS) entry which is preliminary data.</text>
</comment>
<organism evidence="1 2">
    <name type="scientific">Dreissena polymorpha</name>
    <name type="common">Zebra mussel</name>
    <name type="synonym">Mytilus polymorpha</name>
    <dbReference type="NCBI Taxonomy" id="45954"/>
    <lineage>
        <taxon>Eukaryota</taxon>
        <taxon>Metazoa</taxon>
        <taxon>Spiralia</taxon>
        <taxon>Lophotrochozoa</taxon>
        <taxon>Mollusca</taxon>
        <taxon>Bivalvia</taxon>
        <taxon>Autobranchia</taxon>
        <taxon>Heteroconchia</taxon>
        <taxon>Euheterodonta</taxon>
        <taxon>Imparidentia</taxon>
        <taxon>Neoheterodontei</taxon>
        <taxon>Myida</taxon>
        <taxon>Dreissenoidea</taxon>
        <taxon>Dreissenidae</taxon>
        <taxon>Dreissena</taxon>
    </lineage>
</organism>
<dbReference type="AlphaFoldDB" id="A0A9D4KVY5"/>
<sequence length="58" mass="6315">MFPTAEINIALACWIGDPSYCIFARCNSALSSGELPLRVGWISKCAPTVQLPVYSQPQ</sequence>
<dbReference type="EMBL" id="JAIWYP010000003">
    <property type="protein sequence ID" value="KAH3846011.1"/>
    <property type="molecule type" value="Genomic_DNA"/>
</dbReference>
<proteinExistence type="predicted"/>
<dbReference type="Proteomes" id="UP000828390">
    <property type="component" value="Unassembled WGS sequence"/>
</dbReference>
<accession>A0A9D4KVY5</accession>
<reference evidence="1" key="2">
    <citation type="submission" date="2020-11" db="EMBL/GenBank/DDBJ databases">
        <authorList>
            <person name="McCartney M.A."/>
            <person name="Auch B."/>
            <person name="Kono T."/>
            <person name="Mallez S."/>
            <person name="Becker A."/>
            <person name="Gohl D.M."/>
            <person name="Silverstein K.A.T."/>
            <person name="Koren S."/>
            <person name="Bechman K.B."/>
            <person name="Herman A."/>
            <person name="Abrahante J.E."/>
            <person name="Garbe J."/>
        </authorList>
    </citation>
    <scope>NUCLEOTIDE SEQUENCE</scope>
    <source>
        <strain evidence="1">Duluth1</strain>
        <tissue evidence="1">Whole animal</tissue>
    </source>
</reference>